<feature type="region of interest" description="Disordered" evidence="2">
    <location>
        <begin position="195"/>
        <end position="237"/>
    </location>
</feature>
<feature type="coiled-coil region" evidence="1">
    <location>
        <begin position="25"/>
        <end position="67"/>
    </location>
</feature>
<dbReference type="RefSeq" id="XP_032836769.1">
    <property type="nucleotide sequence ID" value="XM_032980878.1"/>
</dbReference>
<evidence type="ECO:0000256" key="2">
    <source>
        <dbReference type="SAM" id="MobiDB-lite"/>
    </source>
</evidence>
<keyword evidence="3" id="KW-1185">Reference proteome</keyword>
<protein>
    <submittedName>
        <fullName evidence="4">Thioredoxin domain-containing protein 9 isoform X2</fullName>
    </submittedName>
</protein>
<dbReference type="Gene3D" id="3.40.30.10">
    <property type="entry name" value="Glutaredoxin"/>
    <property type="match status" value="1"/>
</dbReference>
<evidence type="ECO:0000256" key="1">
    <source>
        <dbReference type="SAM" id="Coils"/>
    </source>
</evidence>
<dbReference type="InterPro" id="IPR036249">
    <property type="entry name" value="Thioredoxin-like_sf"/>
</dbReference>
<evidence type="ECO:0000313" key="3">
    <source>
        <dbReference type="Proteomes" id="UP001318040"/>
    </source>
</evidence>
<dbReference type="Proteomes" id="UP001318040">
    <property type="component" value="Chromosome 76"/>
</dbReference>
<dbReference type="AlphaFoldDB" id="A0AAJ7UI78"/>
<reference evidence="4" key="1">
    <citation type="submission" date="2025-08" db="UniProtKB">
        <authorList>
            <consortium name="RefSeq"/>
        </authorList>
    </citation>
    <scope>IDENTIFICATION</scope>
    <source>
        <tissue evidence="4">Sperm</tissue>
    </source>
</reference>
<gene>
    <name evidence="4" type="primary">TXNDC9</name>
</gene>
<dbReference type="CDD" id="cd02989">
    <property type="entry name" value="Phd_like_TxnDC9"/>
    <property type="match status" value="1"/>
</dbReference>
<dbReference type="SUPFAM" id="SSF52833">
    <property type="entry name" value="Thioredoxin-like"/>
    <property type="match status" value="1"/>
</dbReference>
<proteinExistence type="predicted"/>
<dbReference type="PANTHER" id="PTHR21148">
    <property type="entry name" value="THIOREDOXIN DOMAIN-CONTAINING PROTEIN 9"/>
    <property type="match status" value="1"/>
</dbReference>
<feature type="compositionally biased region" description="Basic residues" evidence="2">
    <location>
        <begin position="220"/>
        <end position="230"/>
    </location>
</feature>
<evidence type="ECO:0000313" key="4">
    <source>
        <dbReference type="RefSeq" id="XP_032836769.1"/>
    </source>
</evidence>
<accession>A0AAJ7UI78</accession>
<organism evidence="3 4">
    <name type="scientific">Petromyzon marinus</name>
    <name type="common">Sea lamprey</name>
    <dbReference type="NCBI Taxonomy" id="7757"/>
    <lineage>
        <taxon>Eukaryota</taxon>
        <taxon>Metazoa</taxon>
        <taxon>Chordata</taxon>
        <taxon>Craniata</taxon>
        <taxon>Vertebrata</taxon>
        <taxon>Cyclostomata</taxon>
        <taxon>Hyperoartia</taxon>
        <taxon>Petromyzontiformes</taxon>
        <taxon>Petromyzontidae</taxon>
        <taxon>Petromyzon</taxon>
    </lineage>
</organism>
<sequence>MSDVNGGGGGGGAVSALEKQLLEVAVAVEERVDSAIRQMDEMGEEEMEALRERRLQALKKAQQQQQEWRSLGHGVYSDIADEKAFFSECKRSPRVVCHFYKDSTQRCEVVDGQLAKMAPLHLETRFLRLDVSRAPFLSTRLRLRAVPTVAVVRGGAISDYVIGVAEMGGANGARPSPQLSAAELERRLAAAGAIFRSDAAGDPPGSGGGAHPPRTTFTHAAKKTSIRAQHRNTADSD</sequence>
<name>A0AAJ7UI78_PETMA</name>
<keyword evidence="1" id="KW-0175">Coiled coil</keyword>